<dbReference type="RefSeq" id="WP_074204742.1">
    <property type="nucleotide sequence ID" value="NZ_FSQW01000001.1"/>
</dbReference>
<sequence>MTELTGKTAFITGGASGLGFAMAKSMGARGAKLMLADIDGAKLEAAGSQLKTEGFEVATCVCDVASAQSVKAAADATIDAFGAVHIVVNNAGVALGGQAGETALADWKWIVDINLMGVVHGVETFLPLIRESGKGGHIINVASMAGLAASAAMAPYHATKFAVVGYSESLQQEMVDSNIGVSVLCPAWVSTDIHKSSLDRPGQTESREEAMADPAFQQIKAVVESGISADLVGAYVADCVEANRFYIFTHPEMEQFLDMRHQMIKKDYAACASDPRFAAKPAA</sequence>
<dbReference type="OrthoDB" id="7191281at2"/>
<evidence type="ECO:0000256" key="1">
    <source>
        <dbReference type="ARBA" id="ARBA00006484"/>
    </source>
</evidence>
<evidence type="ECO:0000256" key="2">
    <source>
        <dbReference type="ARBA" id="ARBA00022857"/>
    </source>
</evidence>
<dbReference type="FunFam" id="3.40.50.720:FF:000084">
    <property type="entry name" value="Short-chain dehydrogenase reductase"/>
    <property type="match status" value="1"/>
</dbReference>
<proteinExistence type="inferred from homology"/>
<keyword evidence="3" id="KW-0560">Oxidoreductase</keyword>
<dbReference type="EMBL" id="FSQW01000001">
    <property type="protein sequence ID" value="SIN69644.1"/>
    <property type="molecule type" value="Genomic_DNA"/>
</dbReference>
<keyword evidence="2" id="KW-0521">NADP</keyword>
<evidence type="ECO:0000313" key="6">
    <source>
        <dbReference type="Proteomes" id="UP000185192"/>
    </source>
</evidence>
<dbReference type="PRINTS" id="PR00080">
    <property type="entry name" value="SDRFAMILY"/>
</dbReference>
<dbReference type="GO" id="GO:0016491">
    <property type="term" value="F:oxidoreductase activity"/>
    <property type="evidence" value="ECO:0007669"/>
    <property type="project" value="UniProtKB-KW"/>
</dbReference>
<dbReference type="CDD" id="cd05233">
    <property type="entry name" value="SDR_c"/>
    <property type="match status" value="1"/>
</dbReference>
<dbReference type="PANTHER" id="PTHR43391">
    <property type="entry name" value="RETINOL DEHYDROGENASE-RELATED"/>
    <property type="match status" value="1"/>
</dbReference>
<protein>
    <submittedName>
        <fullName evidence="5">NADP-dependent 3-hydroxy acid dehydrogenase YdfG</fullName>
    </submittedName>
</protein>
<dbReference type="Pfam" id="PF00106">
    <property type="entry name" value="adh_short"/>
    <property type="match status" value="1"/>
</dbReference>
<evidence type="ECO:0000256" key="4">
    <source>
        <dbReference type="RuleBase" id="RU000363"/>
    </source>
</evidence>
<gene>
    <name evidence="5" type="ORF">SAMN02745824_1888</name>
</gene>
<comment type="similarity">
    <text evidence="1 4">Belongs to the short-chain dehydrogenases/reductases (SDR) family.</text>
</comment>
<reference evidence="6" key="1">
    <citation type="submission" date="2016-11" db="EMBL/GenBank/DDBJ databases">
        <authorList>
            <person name="Varghese N."/>
            <person name="Submissions S."/>
        </authorList>
    </citation>
    <scope>NUCLEOTIDE SEQUENCE [LARGE SCALE GENOMIC DNA]</scope>
    <source>
        <strain evidence="6">DSM 22363</strain>
    </source>
</reference>
<dbReference type="InterPro" id="IPR036291">
    <property type="entry name" value="NAD(P)-bd_dom_sf"/>
</dbReference>
<dbReference type="Proteomes" id="UP000185192">
    <property type="component" value="Unassembled WGS sequence"/>
</dbReference>
<dbReference type="Gene3D" id="3.40.50.720">
    <property type="entry name" value="NAD(P)-binding Rossmann-like Domain"/>
    <property type="match status" value="1"/>
</dbReference>
<dbReference type="AlphaFoldDB" id="A0A1N6DG61"/>
<keyword evidence="6" id="KW-1185">Reference proteome</keyword>
<evidence type="ECO:0000313" key="5">
    <source>
        <dbReference type="EMBL" id="SIN69644.1"/>
    </source>
</evidence>
<dbReference type="InterPro" id="IPR002347">
    <property type="entry name" value="SDR_fam"/>
</dbReference>
<accession>A0A1N6DG61</accession>
<dbReference type="SUPFAM" id="SSF51735">
    <property type="entry name" value="NAD(P)-binding Rossmann-fold domains"/>
    <property type="match status" value="1"/>
</dbReference>
<dbReference type="PANTHER" id="PTHR43391:SF14">
    <property type="entry name" value="DEHYDROGENASE_REDUCTASE SDR FAMILY PROTEIN 7-LIKE"/>
    <property type="match status" value="1"/>
</dbReference>
<evidence type="ECO:0000256" key="3">
    <source>
        <dbReference type="ARBA" id="ARBA00023002"/>
    </source>
</evidence>
<dbReference type="STRING" id="1123272.SAMN02745824_1888"/>
<dbReference type="PRINTS" id="PR00081">
    <property type="entry name" value="GDHRDH"/>
</dbReference>
<name>A0A1N6DG61_9SPHN</name>
<organism evidence="5 6">
    <name type="scientific">Parasphingorhabdus marina DSM 22363</name>
    <dbReference type="NCBI Taxonomy" id="1123272"/>
    <lineage>
        <taxon>Bacteria</taxon>
        <taxon>Pseudomonadati</taxon>
        <taxon>Pseudomonadota</taxon>
        <taxon>Alphaproteobacteria</taxon>
        <taxon>Sphingomonadales</taxon>
        <taxon>Sphingomonadaceae</taxon>
        <taxon>Parasphingorhabdus</taxon>
    </lineage>
</organism>